<reference evidence="1" key="1">
    <citation type="submission" date="2019-11" db="EMBL/GenBank/DDBJ databases">
        <authorList>
            <person name="Liu Y."/>
            <person name="Hou J."/>
            <person name="Li T.-Q."/>
            <person name="Guan C.-H."/>
            <person name="Wu X."/>
            <person name="Wu H.-Z."/>
            <person name="Ling F."/>
            <person name="Zhang R."/>
            <person name="Shi X.-G."/>
            <person name="Ren J.-P."/>
            <person name="Chen E.-F."/>
            <person name="Sun J.-M."/>
        </authorList>
    </citation>
    <scope>NUCLEOTIDE SEQUENCE</scope>
    <source>
        <strain evidence="1">Adult_tree_wgs_1</strain>
        <tissue evidence="1">Leaves</tissue>
    </source>
</reference>
<protein>
    <submittedName>
        <fullName evidence="1">Uncharacterized protein</fullName>
    </submittedName>
</protein>
<name>A0A834HB61_RHOSS</name>
<dbReference type="Proteomes" id="UP000626092">
    <property type="component" value="Unassembled WGS sequence"/>
</dbReference>
<dbReference type="AlphaFoldDB" id="A0A834HB61"/>
<sequence>MSFHKAQEGYVVIIKREGSNMLMTQSPGDHTEVCPSLYISLAKILFESGTSRVHWDAIGFHNPVHVP</sequence>
<gene>
    <name evidence="1" type="ORF">RHSIM_Rhsim03G0181000</name>
</gene>
<comment type="caution">
    <text evidence="1">The sequence shown here is derived from an EMBL/GenBank/DDBJ whole genome shotgun (WGS) entry which is preliminary data.</text>
</comment>
<evidence type="ECO:0000313" key="2">
    <source>
        <dbReference type="Proteomes" id="UP000626092"/>
    </source>
</evidence>
<organism evidence="1 2">
    <name type="scientific">Rhododendron simsii</name>
    <name type="common">Sims's rhododendron</name>
    <dbReference type="NCBI Taxonomy" id="118357"/>
    <lineage>
        <taxon>Eukaryota</taxon>
        <taxon>Viridiplantae</taxon>
        <taxon>Streptophyta</taxon>
        <taxon>Embryophyta</taxon>
        <taxon>Tracheophyta</taxon>
        <taxon>Spermatophyta</taxon>
        <taxon>Magnoliopsida</taxon>
        <taxon>eudicotyledons</taxon>
        <taxon>Gunneridae</taxon>
        <taxon>Pentapetalae</taxon>
        <taxon>asterids</taxon>
        <taxon>Ericales</taxon>
        <taxon>Ericaceae</taxon>
        <taxon>Ericoideae</taxon>
        <taxon>Rhodoreae</taxon>
        <taxon>Rhododendron</taxon>
    </lineage>
</organism>
<keyword evidence="2" id="KW-1185">Reference proteome</keyword>
<accession>A0A834HB61</accession>
<proteinExistence type="predicted"/>
<evidence type="ECO:0000313" key="1">
    <source>
        <dbReference type="EMBL" id="KAF7147969.1"/>
    </source>
</evidence>
<dbReference type="EMBL" id="WJXA01000003">
    <property type="protein sequence ID" value="KAF7147969.1"/>
    <property type="molecule type" value="Genomic_DNA"/>
</dbReference>